<reference evidence="1 2" key="1">
    <citation type="journal article" date="2014" name="PLoS Genet.">
        <title>Phylogenetically driven sequencing of extremely halophilic archaea reveals strategies for static and dynamic osmo-response.</title>
        <authorList>
            <person name="Becker E.A."/>
            <person name="Seitzer P.M."/>
            <person name="Tritt A."/>
            <person name="Larsen D."/>
            <person name="Krusor M."/>
            <person name="Yao A.I."/>
            <person name="Wu D."/>
            <person name="Madern D."/>
            <person name="Eisen J.A."/>
            <person name="Darling A.E."/>
            <person name="Facciotti M.T."/>
        </authorList>
    </citation>
    <scope>NUCLEOTIDE SEQUENCE [LARGE SCALE GENOMIC DNA]</scope>
    <source>
        <strain evidence="2">ATCC 33959 / DSM 4427 / JCM 8863 / NBRC 102184 / NCIMB 2188 / Ma 2.38</strain>
    </source>
</reference>
<dbReference type="EMBL" id="AOLJ01000017">
    <property type="protein sequence ID" value="ELZ80150.1"/>
    <property type="molecule type" value="Genomic_DNA"/>
</dbReference>
<accession>M0H6N5</accession>
<keyword evidence="2" id="KW-1185">Reference proteome</keyword>
<evidence type="ECO:0000313" key="2">
    <source>
        <dbReference type="Proteomes" id="UP000011571"/>
    </source>
</evidence>
<protein>
    <submittedName>
        <fullName evidence="1">Uncharacterized protein</fullName>
    </submittedName>
</protein>
<dbReference type="AlphaFoldDB" id="M0H6N5"/>
<organism evidence="1 2">
    <name type="scientific">Haloferax gibbonsii (strain ATCC 33959 / DSM 4427 / JCM 8863 / NBRC 102184 / NCIMB 2188 / Ma 2.38)</name>
    <dbReference type="NCBI Taxonomy" id="1227459"/>
    <lineage>
        <taxon>Archaea</taxon>
        <taxon>Methanobacteriati</taxon>
        <taxon>Methanobacteriota</taxon>
        <taxon>Stenosarchaea group</taxon>
        <taxon>Halobacteria</taxon>
        <taxon>Halobacteriales</taxon>
        <taxon>Haloferacaceae</taxon>
        <taxon>Haloferax</taxon>
    </lineage>
</organism>
<evidence type="ECO:0000313" key="1">
    <source>
        <dbReference type="EMBL" id="ELZ80150.1"/>
    </source>
</evidence>
<sequence length="154" mass="17401">MTEKEVSIDLPSDENGMFPRQCPNCDGKFAIHSDTYQDEHYLNLRCPYCGWIEEFDQFLTDEQADYSHSVAEGELRRMAEKELSDALEDAFGGISSNSSINLETDSSEIDFGEPETPSPHLSIETKRITCPDCGFNFLVKQDAEEEQVSCPVCR</sequence>
<dbReference type="RefSeq" id="WP_004975536.1">
    <property type="nucleotide sequence ID" value="NZ_AOLJ01000017.1"/>
</dbReference>
<gene>
    <name evidence="1" type="ORF">C454_11071</name>
</gene>
<comment type="caution">
    <text evidence="1">The sequence shown here is derived from an EMBL/GenBank/DDBJ whole genome shotgun (WGS) entry which is preliminary data.</text>
</comment>
<proteinExistence type="predicted"/>
<name>M0H6N5_HALGM</name>
<dbReference type="Proteomes" id="UP000011571">
    <property type="component" value="Unassembled WGS sequence"/>
</dbReference>